<dbReference type="AlphaFoldDB" id="A0A1V3SWC4"/>
<feature type="transmembrane region" description="Helical" evidence="1">
    <location>
        <begin position="438"/>
        <end position="459"/>
    </location>
</feature>
<dbReference type="Pfam" id="PF00873">
    <property type="entry name" value="ACR_tran"/>
    <property type="match status" value="1"/>
</dbReference>
<comment type="caution">
    <text evidence="2">The sequence shown here is derived from an EMBL/GenBank/DDBJ whole genome shotgun (WGS) entry which is preliminary data.</text>
</comment>
<dbReference type="PANTHER" id="PTHR32063:SF4">
    <property type="entry name" value="SLR6043 PROTEIN"/>
    <property type="match status" value="1"/>
</dbReference>
<gene>
    <name evidence="2" type="ORF">BOX24_04780</name>
</gene>
<keyword evidence="1" id="KW-0812">Transmembrane</keyword>
<dbReference type="Gene3D" id="1.20.1640.10">
    <property type="entry name" value="Multidrug efflux transporter AcrB transmembrane domain"/>
    <property type="match status" value="2"/>
</dbReference>
<feature type="transmembrane region" description="Helical" evidence="1">
    <location>
        <begin position="332"/>
        <end position="355"/>
    </location>
</feature>
<dbReference type="Gene3D" id="3.30.70.1320">
    <property type="entry name" value="Multidrug efflux transporter AcrB pore domain like"/>
    <property type="match status" value="1"/>
</dbReference>
<dbReference type="Gene3D" id="3.30.2090.10">
    <property type="entry name" value="Multidrug efflux transporter AcrB TolC docking domain, DN and DC subdomains"/>
    <property type="match status" value="2"/>
</dbReference>
<proteinExistence type="predicted"/>
<feature type="transmembrane region" description="Helical" evidence="1">
    <location>
        <begin position="12"/>
        <end position="31"/>
    </location>
</feature>
<evidence type="ECO:0000313" key="3">
    <source>
        <dbReference type="Proteomes" id="UP000188586"/>
    </source>
</evidence>
<dbReference type="OMA" id="QEMIIGA"/>
<dbReference type="PANTHER" id="PTHR32063">
    <property type="match status" value="1"/>
</dbReference>
<feature type="transmembrane region" description="Helical" evidence="1">
    <location>
        <begin position="471"/>
        <end position="497"/>
    </location>
</feature>
<feature type="transmembrane region" description="Helical" evidence="1">
    <location>
        <begin position="997"/>
        <end position="1016"/>
    </location>
</feature>
<dbReference type="Gene3D" id="3.30.70.1440">
    <property type="entry name" value="Multidrug efflux transporter AcrB pore domain"/>
    <property type="match status" value="1"/>
</dbReference>
<protein>
    <submittedName>
        <fullName evidence="2">Transporter</fullName>
    </submittedName>
</protein>
<dbReference type="PRINTS" id="PR00702">
    <property type="entry name" value="ACRIFLAVINRP"/>
</dbReference>
<reference evidence="2 3" key="1">
    <citation type="submission" date="2016-11" db="EMBL/GenBank/DDBJ databases">
        <title>Comparative genomics of co-occurring bacteria in distinct bioleaching systems unravels niche-specific adaptation.</title>
        <authorList>
            <person name="Zhang X."/>
            <person name="Liu X."/>
            <person name="Yin H."/>
        </authorList>
    </citation>
    <scope>NUCLEOTIDE SEQUENCE [LARGE SCALE GENOMIC DNA]</scope>
    <source>
        <strain evidence="2 3">DX</strain>
    </source>
</reference>
<feature type="transmembrane region" description="Helical" evidence="1">
    <location>
        <begin position="559"/>
        <end position="580"/>
    </location>
</feature>
<accession>A0A1V3SWC4</accession>
<dbReference type="GO" id="GO:0005886">
    <property type="term" value="C:plasma membrane"/>
    <property type="evidence" value="ECO:0007669"/>
    <property type="project" value="TreeGrafter"/>
</dbReference>
<name>A0A1V3SWC4_9BACT</name>
<dbReference type="Gene3D" id="3.30.70.1430">
    <property type="entry name" value="Multidrug efflux transporter AcrB pore domain"/>
    <property type="match status" value="2"/>
</dbReference>
<organism evidence="2 3">
    <name type="scientific">Leptospirillum ferriphilum</name>
    <dbReference type="NCBI Taxonomy" id="178606"/>
    <lineage>
        <taxon>Bacteria</taxon>
        <taxon>Pseudomonadati</taxon>
        <taxon>Nitrospirota</taxon>
        <taxon>Nitrospiria</taxon>
        <taxon>Nitrospirales</taxon>
        <taxon>Nitrospiraceae</taxon>
        <taxon>Leptospirillum</taxon>
    </lineage>
</organism>
<dbReference type="Proteomes" id="UP000188586">
    <property type="component" value="Unassembled WGS sequence"/>
</dbReference>
<evidence type="ECO:0000313" key="2">
    <source>
        <dbReference type="EMBL" id="OOH73376.1"/>
    </source>
</evidence>
<dbReference type="EMBL" id="MPOJ01000009">
    <property type="protein sequence ID" value="OOH73376.1"/>
    <property type="molecule type" value="Genomic_DNA"/>
</dbReference>
<dbReference type="SUPFAM" id="SSF82866">
    <property type="entry name" value="Multidrug efflux transporter AcrB transmembrane domain"/>
    <property type="match status" value="2"/>
</dbReference>
<sequence>MFDRLIAWSLHNRQIVLATTVILFVLGWLALKKMPVDVFPEFAPPQVVVQTELPGLAPTDMEALVTYPLESVINGAPGVTRVRSKTSVGLSTIIVIFKGDSNIYLDRQLVNERIQTVSGRLPAGATPVLLPVTSAVGWLVKYALTSQTVPPENLRTLSDWEIRPRILALGGIASVVSVGGEVRQYQVRLDPDRMLAYRISGEEVRRALERSNSNVPGAFLEKQGQEFIVSGVGRIASLDDLRNTEITVRSGMPITISNVAKVVIGGEIKRGDGAFGMKNAVIGTVSKAYGADTVITTERVEKALSEIKTHLPMGVQMNIQVFRQANFIEAAIHNLGVSLLEGALIVIIVLFIFLMNWRASLITFLSMPASFVGGILTMHALGIGINAMTLGGLAIAIGEVVDNGIITVENVVRRLRLNQSAEHPQPQLETVFEAVREILNSVVYATLIVILIFLPIFFLQGLTRRIFSPLVMAYIASVTASLLVSVTMIPVLCYQLLAIWDKKRKREEEVALDPSNNQEIPSHTLTLEDGNQRKKSETRFVQWLKRHYLNLLNLALRKFWWVMGLAVLGLGISLSLLPFLGQSFLPEFHEGNYIIAMTTLPGTSLKESMRLGALVRQDLLKYPQVVSIDQRAGRSELDEDANPPNFSEFDVRLDFGKDPMTPPDILLKRIRQDLSEIPGAVFNIGQFIAHRIDEVQSGVRAQVAIKIFGDDLTTLYQLGQKTGALLRGVPGVVDVNVEQQIRVPQLTIRVDRTRAARYGIKAGDLMRDIQMYLNGEQVSSVLEGQRSFALYVRLKHSARNSVETIRDMLVDAPGLDPGNNAKVPLREVANVSLQDEPYSINRENTRRLIVVSFNTQGRDLGSIIRDIQTRIGERIKLPPSYSIEYGGQFESQQKATRTLLTFGVLALFGALILLYKAFGTFREALLVLFNLPLAMIGGVIGLFLAGADMSVAAMIGFITLFGIASRNGIILITHYNQLRKEGKSLQEVVVSGTLDRLIPVLMTATTAALGLIPMLWGSPVGKELERPLALVVLGGLFTSTFLNMIVIPSVYNRMELWLERTRR</sequence>
<dbReference type="SUPFAM" id="SSF82714">
    <property type="entry name" value="Multidrug efflux transporter AcrB TolC docking domain, DN and DC subdomains"/>
    <property type="match status" value="2"/>
</dbReference>
<dbReference type="SUPFAM" id="SSF82693">
    <property type="entry name" value="Multidrug efflux transporter AcrB pore domain, PN1, PN2, PC1 and PC2 subdomains"/>
    <property type="match status" value="2"/>
</dbReference>
<feature type="transmembrane region" description="Helical" evidence="1">
    <location>
        <begin position="1028"/>
        <end position="1051"/>
    </location>
</feature>
<keyword evidence="1" id="KW-1133">Transmembrane helix</keyword>
<feature type="transmembrane region" description="Helical" evidence="1">
    <location>
        <begin position="925"/>
        <end position="945"/>
    </location>
</feature>
<feature type="transmembrane region" description="Helical" evidence="1">
    <location>
        <begin position="899"/>
        <end position="918"/>
    </location>
</feature>
<dbReference type="InterPro" id="IPR001036">
    <property type="entry name" value="Acrflvin-R"/>
</dbReference>
<feature type="transmembrane region" description="Helical" evidence="1">
    <location>
        <begin position="951"/>
        <end position="976"/>
    </location>
</feature>
<keyword evidence="1" id="KW-0472">Membrane</keyword>
<evidence type="ECO:0000256" key="1">
    <source>
        <dbReference type="SAM" id="Phobius"/>
    </source>
</evidence>
<dbReference type="RefSeq" id="WP_014960403.1">
    <property type="nucleotide sequence ID" value="NZ_MPOJ01000009.1"/>
</dbReference>
<dbReference type="InterPro" id="IPR027463">
    <property type="entry name" value="AcrB_DN_DC_subdom"/>
</dbReference>
<dbReference type="GO" id="GO:0042910">
    <property type="term" value="F:xenobiotic transmembrane transporter activity"/>
    <property type="evidence" value="ECO:0007669"/>
    <property type="project" value="TreeGrafter"/>
</dbReference>